<protein>
    <recommendedName>
        <fullName evidence="2">Uridine phosphorylase</fullName>
        <ecNumber evidence="1">2.4.2.3</ecNumber>
    </recommendedName>
</protein>
<dbReference type="SUPFAM" id="SSF53167">
    <property type="entry name" value="Purine and uridine phosphorylases"/>
    <property type="match status" value="1"/>
</dbReference>
<dbReference type="GO" id="GO:0009116">
    <property type="term" value="P:nucleoside metabolic process"/>
    <property type="evidence" value="ECO:0007669"/>
    <property type="project" value="InterPro"/>
</dbReference>
<dbReference type="EMBL" id="GU260707">
    <property type="protein sequence ID" value="ADC35982.1"/>
    <property type="molecule type" value="Genomic_DNA"/>
</dbReference>
<name>E3T6N8_9BACT</name>
<evidence type="ECO:0000313" key="5">
    <source>
        <dbReference type="EMBL" id="ADC35982.1"/>
    </source>
</evidence>
<dbReference type="GO" id="GO:0005829">
    <property type="term" value="C:cytosol"/>
    <property type="evidence" value="ECO:0007669"/>
    <property type="project" value="TreeGrafter"/>
</dbReference>
<dbReference type="Pfam" id="PF01048">
    <property type="entry name" value="PNP_UDP_1"/>
    <property type="match status" value="1"/>
</dbReference>
<proteinExistence type="predicted"/>
<dbReference type="InterPro" id="IPR000845">
    <property type="entry name" value="Nucleoside_phosphorylase_d"/>
</dbReference>
<dbReference type="PANTHER" id="PTHR43691:SF11">
    <property type="entry name" value="FI09636P-RELATED"/>
    <property type="match status" value="1"/>
</dbReference>
<evidence type="ECO:0000259" key="4">
    <source>
        <dbReference type="Pfam" id="PF01048"/>
    </source>
</evidence>
<reference evidence="5" key="2">
    <citation type="journal article" date="2010" name="Appl. Environ. Microbiol.">
        <title>Comparative analysis of acidobacterial genomic fragments from terrestrial and aquatic metagenomic libraries, with emphasis on acidobacteria subdivision 6.</title>
        <authorList>
            <person name="Kielak A.M."/>
            <person name="van Veen J.A."/>
            <person name="Kowalchuk G.A."/>
        </authorList>
    </citation>
    <scope>NUCLEOTIDE SEQUENCE</scope>
</reference>
<dbReference type="PANTHER" id="PTHR43691">
    <property type="entry name" value="URIDINE PHOSPHORYLASE"/>
    <property type="match status" value="1"/>
</dbReference>
<organism evidence="5">
    <name type="scientific">uncultured bacterium 148</name>
    <dbReference type="NCBI Taxonomy" id="698380"/>
    <lineage>
        <taxon>Bacteria</taxon>
        <taxon>environmental samples</taxon>
    </lineage>
</organism>
<accession>E3T6N8</accession>
<dbReference type="AlphaFoldDB" id="E3T6N8"/>
<dbReference type="GO" id="GO:0004850">
    <property type="term" value="F:uridine phosphorylase activity"/>
    <property type="evidence" value="ECO:0007669"/>
    <property type="project" value="UniProtKB-EC"/>
</dbReference>
<comment type="catalytic activity">
    <reaction evidence="3">
        <text>uridine + phosphate = alpha-D-ribose 1-phosphate + uracil</text>
        <dbReference type="Rhea" id="RHEA:24388"/>
        <dbReference type="ChEBI" id="CHEBI:16704"/>
        <dbReference type="ChEBI" id="CHEBI:17568"/>
        <dbReference type="ChEBI" id="CHEBI:43474"/>
        <dbReference type="ChEBI" id="CHEBI:57720"/>
        <dbReference type="EC" id="2.4.2.3"/>
    </reaction>
</comment>
<feature type="domain" description="Nucleoside phosphorylase" evidence="4">
    <location>
        <begin position="43"/>
        <end position="243"/>
    </location>
</feature>
<evidence type="ECO:0000256" key="3">
    <source>
        <dbReference type="ARBA" id="ARBA00048447"/>
    </source>
</evidence>
<evidence type="ECO:0000256" key="1">
    <source>
        <dbReference type="ARBA" id="ARBA00011888"/>
    </source>
</evidence>
<dbReference type="CDD" id="cd17767">
    <property type="entry name" value="UP_EcUdp-like"/>
    <property type="match status" value="1"/>
</dbReference>
<reference evidence="5" key="1">
    <citation type="submission" date="2009-12" db="EMBL/GenBank/DDBJ databases">
        <authorList>
            <person name="Kielak A."/>
            <person name="van Veen J.A."/>
            <person name="Kowalchuk G.A."/>
        </authorList>
    </citation>
    <scope>NUCLEOTIDE SEQUENCE</scope>
</reference>
<dbReference type="EC" id="2.4.2.3" evidence="1"/>
<evidence type="ECO:0000256" key="2">
    <source>
        <dbReference type="ARBA" id="ARBA00021980"/>
    </source>
</evidence>
<sequence>MHEGEVLPNADTRVESPRDRRIAIPDGDRQYHIGLGPGDLAEFILLPGDQDRTTRIAERFDSVEMEHRHREFASATGTYRGLRVSVVSTGIGTDNVEIVLAEVLAITERPTFVRVGSCGALQPEMGLGDLAITTGAVRLESTTSYFVHDGFPAVAHHEATLALIEAAEALGHRYHVGLTATAPGFFGAQGRPIPQLPIRYPDLAEDMARQRVMNFEMEASALLVLATLARCRAGVVCAVYANRTTGQFIDGPAKDAAEAACVETGLESLLVMARMDAQKRAAATDRWRPSLWSSEDTPRYP</sequence>
<dbReference type="Gene3D" id="3.40.50.1580">
    <property type="entry name" value="Nucleoside phosphorylase domain"/>
    <property type="match status" value="1"/>
</dbReference>
<dbReference type="InterPro" id="IPR035994">
    <property type="entry name" value="Nucleoside_phosphorylase_sf"/>
</dbReference>